<feature type="domain" description="N-acetyltransferase" evidence="1">
    <location>
        <begin position="5"/>
        <end position="92"/>
    </location>
</feature>
<comment type="caution">
    <text evidence="2">The sequence shown here is derived from an EMBL/GenBank/DDBJ whole genome shotgun (WGS) entry which is preliminary data.</text>
</comment>
<dbReference type="PANTHER" id="PTHR31435:SF10">
    <property type="entry name" value="BSR4717 PROTEIN"/>
    <property type="match status" value="1"/>
</dbReference>
<evidence type="ECO:0000259" key="1">
    <source>
        <dbReference type="PROSITE" id="PS51729"/>
    </source>
</evidence>
<dbReference type="InterPro" id="IPR031165">
    <property type="entry name" value="GNAT_YJDJ"/>
</dbReference>
<name>A0A3M6Q938_9BURK</name>
<dbReference type="SUPFAM" id="SSF55729">
    <property type="entry name" value="Acyl-CoA N-acyltransferases (Nat)"/>
    <property type="match status" value="1"/>
</dbReference>
<dbReference type="EMBL" id="RDQM01000006">
    <property type="protein sequence ID" value="RMW98908.1"/>
    <property type="molecule type" value="Genomic_DNA"/>
</dbReference>
<dbReference type="Pfam" id="PF14542">
    <property type="entry name" value="Acetyltransf_CG"/>
    <property type="match status" value="1"/>
</dbReference>
<dbReference type="InterPro" id="IPR045057">
    <property type="entry name" value="Gcn5-rel_NAT"/>
</dbReference>
<dbReference type="AlphaFoldDB" id="A0A3M6Q938"/>
<organism evidence="2 3">
    <name type="scientific">Allofranklinella schreckenbergeri</name>
    <dbReference type="NCBI Taxonomy" id="1076744"/>
    <lineage>
        <taxon>Bacteria</taxon>
        <taxon>Pseudomonadati</taxon>
        <taxon>Pseudomonadota</taxon>
        <taxon>Betaproteobacteria</taxon>
        <taxon>Burkholderiales</taxon>
        <taxon>Comamonadaceae</taxon>
        <taxon>Allofranklinella</taxon>
    </lineage>
</organism>
<dbReference type="PANTHER" id="PTHR31435">
    <property type="entry name" value="PROTEIN NATD1"/>
    <property type="match status" value="1"/>
</dbReference>
<dbReference type="Gene3D" id="3.40.630.30">
    <property type="match status" value="1"/>
</dbReference>
<sequence length="94" mass="10375">MPTVRKNEEAQRYEVLLDDGTVAGFADYEIRGNQVVLPHTVVQPEYNGQGLASLLAQAALEDIQAAGQCVVPACSFIEAYLQRKPQWQSLRCPV</sequence>
<evidence type="ECO:0000313" key="2">
    <source>
        <dbReference type="EMBL" id="RMW98908.1"/>
    </source>
</evidence>
<proteinExistence type="predicted"/>
<keyword evidence="2" id="KW-0808">Transferase</keyword>
<dbReference type="PROSITE" id="PS51729">
    <property type="entry name" value="GNAT_YJDJ"/>
    <property type="match status" value="1"/>
</dbReference>
<gene>
    <name evidence="2" type="ORF">EBQ26_06305</name>
</gene>
<evidence type="ECO:0000313" key="3">
    <source>
        <dbReference type="Proteomes" id="UP000267521"/>
    </source>
</evidence>
<dbReference type="Proteomes" id="UP000267521">
    <property type="component" value="Unassembled WGS sequence"/>
</dbReference>
<dbReference type="InterPro" id="IPR016181">
    <property type="entry name" value="Acyl_CoA_acyltransferase"/>
</dbReference>
<reference evidence="2 3" key="1">
    <citation type="submission" date="2018-10" db="EMBL/GenBank/DDBJ databases">
        <title>Comamonadaceae CDC group NO-1 genome sequencing and assembly.</title>
        <authorList>
            <person name="Bernier A.-M."/>
            <person name="Bernard K."/>
        </authorList>
    </citation>
    <scope>NUCLEOTIDE SEQUENCE [LARGE SCALE GENOMIC DNA]</scope>
    <source>
        <strain evidence="2 3">NML970147</strain>
    </source>
</reference>
<dbReference type="GO" id="GO:0016740">
    <property type="term" value="F:transferase activity"/>
    <property type="evidence" value="ECO:0007669"/>
    <property type="project" value="UniProtKB-KW"/>
</dbReference>
<accession>A0A3M6Q938</accession>
<protein>
    <submittedName>
        <fullName evidence="2">N-acetyltransferase</fullName>
    </submittedName>
</protein>